<feature type="compositionally biased region" description="Low complexity" evidence="1">
    <location>
        <begin position="100"/>
        <end position="166"/>
    </location>
</feature>
<gene>
    <name evidence="2" type="ORF">IAR55_000465</name>
</gene>
<proteinExistence type="predicted"/>
<protein>
    <submittedName>
        <fullName evidence="2">Uncharacterized protein</fullName>
    </submittedName>
</protein>
<reference evidence="2 3" key="1">
    <citation type="journal article" date="2024" name="bioRxiv">
        <title>Comparative genomics of Cryptococcus and Kwoniella reveals pathogenesis evolution and contrasting karyotype dynamics via intercentromeric recombination or chromosome fusion.</title>
        <authorList>
            <person name="Coelho M.A."/>
            <person name="David-Palma M."/>
            <person name="Shea T."/>
            <person name="Bowers K."/>
            <person name="McGinley-Smith S."/>
            <person name="Mohammad A.W."/>
            <person name="Gnirke A."/>
            <person name="Yurkov A.M."/>
            <person name="Nowrousian M."/>
            <person name="Sun S."/>
            <person name="Cuomo C.A."/>
            <person name="Heitman J."/>
        </authorList>
    </citation>
    <scope>NUCLEOTIDE SEQUENCE [LARGE SCALE GENOMIC DNA]</scope>
    <source>
        <strain evidence="2 3">CBS 13917</strain>
    </source>
</reference>
<dbReference type="RefSeq" id="XP_066806143.1">
    <property type="nucleotide sequence ID" value="XM_066943601.1"/>
</dbReference>
<dbReference type="Proteomes" id="UP001388673">
    <property type="component" value="Unassembled WGS sequence"/>
</dbReference>
<keyword evidence="3" id="KW-1185">Reference proteome</keyword>
<organism evidence="2 3">
    <name type="scientific">Kwoniella newhampshirensis</name>
    <dbReference type="NCBI Taxonomy" id="1651941"/>
    <lineage>
        <taxon>Eukaryota</taxon>
        <taxon>Fungi</taxon>
        <taxon>Dikarya</taxon>
        <taxon>Basidiomycota</taxon>
        <taxon>Agaricomycotina</taxon>
        <taxon>Tremellomycetes</taxon>
        <taxon>Tremellales</taxon>
        <taxon>Cryptococcaceae</taxon>
        <taxon>Kwoniella</taxon>
    </lineage>
</organism>
<comment type="caution">
    <text evidence="2">The sequence shown here is derived from an EMBL/GenBank/DDBJ whole genome shotgun (WGS) entry which is preliminary data.</text>
</comment>
<feature type="region of interest" description="Disordered" evidence="1">
    <location>
        <begin position="51"/>
        <end position="84"/>
    </location>
</feature>
<dbReference type="AlphaFoldDB" id="A0AAW0Z6Q8"/>
<dbReference type="GeneID" id="92177725"/>
<sequence>MMNLRSAARQSALRLSRISAPTARCECGLNHPHAESSYAAFRRFASSAAAAATTSSGTASPVGRGGQGRNRDGKRILRPNPRLRKQAMINAKRLFDAIHSENPSSTSPSPSPTSATSVSTSTSLPSLSSSQNSSSWTDVLSPSSTSAQASSSQPSNTTSTPSLSDLLSKRPDTPPPNPWHHAYPRLHQQLHNSMDSAFVAKQMRVFAKEMGLQFGRGERMNKGSIIKKIMDSWGWVEPRDRPEERIAEEKVFDLPAPELFLFLRDNDLVQQFIQEENVQFSVIPAMEARNMRFRSGDQRRMVLSARGSDDALQSLDQILTQRQESLRTIEFTIDEVHGMKANVELLQLVSNAAGAYVEPVSDNSYRATAMNVHDAEDARRLLSMASLRTRILSSTRPNRILLPVPSHFQAHAAEANTQRSDRFSLYPFNLSLTEPLAWDQSASVSNQTMFRLRKVSQWTSKPARRELDHRQEDLAKGGIRHTNTRGGLHKGQNQTLNELVDDMVSPIREGDKTTVKIRTGHLLFGVEPRDGSSVGTFDSPLPGQWPVENAQKWIGSEEDRRPIFAPSLTPAMTQFPIPGSALKIHRLQYRSSPVDGKSKTVIFTCALPAGRKAEKAEEEVKWQDQLGEMLDKMEKELALENESQADVVAGSESSEVPVTVEASADSVAESAQVVEKFEGVEGTEAVSVPDEPLVIKAEIGAITEINIFLPDRPIDIQIISESTRPVSDDQTPEQIGAVFQEYVAGAQFTRPPSSVTIQGETYDIESDEELEIVTESEEEVLKRCVKVKEQGFNGRPVTYSEIETSIEGGSVVSSSFWAQLASITRDIGPDAAALKKGNLFD</sequence>
<evidence type="ECO:0000313" key="2">
    <source>
        <dbReference type="EMBL" id="KAK8869897.1"/>
    </source>
</evidence>
<evidence type="ECO:0000313" key="3">
    <source>
        <dbReference type="Proteomes" id="UP001388673"/>
    </source>
</evidence>
<evidence type="ECO:0000256" key="1">
    <source>
        <dbReference type="SAM" id="MobiDB-lite"/>
    </source>
</evidence>
<feature type="compositionally biased region" description="Low complexity" evidence="1">
    <location>
        <begin position="51"/>
        <end position="60"/>
    </location>
</feature>
<accession>A0AAW0Z6Q8</accession>
<dbReference type="EMBL" id="JBCAWK010000001">
    <property type="protein sequence ID" value="KAK8869897.1"/>
    <property type="molecule type" value="Genomic_DNA"/>
</dbReference>
<dbReference type="KEGG" id="kne:92177725"/>
<name>A0AAW0Z6Q8_9TREE</name>
<feature type="region of interest" description="Disordered" evidence="1">
    <location>
        <begin position="99"/>
        <end position="183"/>
    </location>
</feature>